<accession>A0A3Q9VQT4</accession>
<reference evidence="2 3" key="1">
    <citation type="submission" date="2018-12" db="EMBL/GenBank/DDBJ databases">
        <title>Assessing the functional activity and genetic diversity of lactococcal prophages.</title>
        <authorList>
            <person name="Kelleher P."/>
            <person name="Mahony J."/>
            <person name="van Sinderen D."/>
        </authorList>
    </citation>
    <scope>NUCLEOTIDE SEQUENCE [LARGE SCALE GENOMIC DNA]</scope>
    <source>
        <strain evidence="2 3">UC06</strain>
        <plasmid evidence="3">puc06e</plasmid>
    </source>
</reference>
<geneLocation type="plasmid" evidence="3">
    <name>puc06e</name>
</geneLocation>
<name>A0A3Q9VQT4_LACLL</name>
<proteinExistence type="predicted"/>
<sequence length="50" mass="5945">MFFDIIEPKMEGLFGMVGMLLLAIMFIFIPVCFLIVNWERLKSCFQKNNR</sequence>
<keyword evidence="1" id="KW-1133">Transmembrane helix</keyword>
<keyword evidence="1" id="KW-0812">Transmembrane</keyword>
<dbReference type="AlphaFoldDB" id="A0A3Q9VQT4"/>
<organism evidence="2 3">
    <name type="scientific">Lactococcus lactis subsp. lactis</name>
    <name type="common">Streptococcus lactis</name>
    <dbReference type="NCBI Taxonomy" id="1360"/>
    <lineage>
        <taxon>Bacteria</taxon>
        <taxon>Bacillati</taxon>
        <taxon>Bacillota</taxon>
        <taxon>Bacilli</taxon>
        <taxon>Lactobacillales</taxon>
        <taxon>Streptococcaceae</taxon>
        <taxon>Lactococcus</taxon>
    </lineage>
</organism>
<keyword evidence="2" id="KW-0614">Plasmid</keyword>
<dbReference type="Proteomes" id="UP000192095">
    <property type="component" value="Plasmid pUC06F"/>
</dbReference>
<gene>
    <name evidence="2" type="ORF">LLUC06_pE04</name>
</gene>
<dbReference type="EMBL" id="CP034580">
    <property type="protein sequence ID" value="AZZ79451.1"/>
    <property type="molecule type" value="Genomic_DNA"/>
</dbReference>
<evidence type="ECO:0000256" key="1">
    <source>
        <dbReference type="SAM" id="Phobius"/>
    </source>
</evidence>
<evidence type="ECO:0000313" key="2">
    <source>
        <dbReference type="EMBL" id="AZZ79451.1"/>
    </source>
</evidence>
<keyword evidence="1" id="KW-0472">Membrane</keyword>
<protein>
    <submittedName>
        <fullName evidence="2">Uncharacterized protein</fullName>
    </submittedName>
</protein>
<evidence type="ECO:0000313" key="3">
    <source>
        <dbReference type="Proteomes" id="UP000192095"/>
    </source>
</evidence>
<feature type="transmembrane region" description="Helical" evidence="1">
    <location>
        <begin position="12"/>
        <end position="36"/>
    </location>
</feature>